<dbReference type="Gene3D" id="1.20.1250.20">
    <property type="entry name" value="MFS general substrate transporter like domains"/>
    <property type="match status" value="1"/>
</dbReference>
<feature type="transmembrane region" description="Helical" evidence="7">
    <location>
        <begin position="106"/>
        <end position="125"/>
    </location>
</feature>
<feature type="transmembrane region" description="Helical" evidence="7">
    <location>
        <begin position="344"/>
        <end position="363"/>
    </location>
</feature>
<feature type="transmembrane region" description="Helical" evidence="7">
    <location>
        <begin position="76"/>
        <end position="94"/>
    </location>
</feature>
<feature type="transmembrane region" description="Helical" evidence="7">
    <location>
        <begin position="131"/>
        <end position="152"/>
    </location>
</feature>
<dbReference type="InterPro" id="IPR020846">
    <property type="entry name" value="MFS_dom"/>
</dbReference>
<keyword evidence="6 7" id="KW-0472">Membrane</keyword>
<evidence type="ECO:0000313" key="9">
    <source>
        <dbReference type="EMBL" id="KWK80082.1"/>
    </source>
</evidence>
<dbReference type="RefSeq" id="WP_060233594.1">
    <property type="nucleotide sequence ID" value="NZ_LPLU01000046.1"/>
</dbReference>
<evidence type="ECO:0000256" key="3">
    <source>
        <dbReference type="ARBA" id="ARBA00022448"/>
    </source>
</evidence>
<evidence type="ECO:0000256" key="1">
    <source>
        <dbReference type="ARBA" id="ARBA00004141"/>
    </source>
</evidence>
<dbReference type="PROSITE" id="PS00217">
    <property type="entry name" value="SUGAR_TRANSPORT_2"/>
    <property type="match status" value="1"/>
</dbReference>
<evidence type="ECO:0000256" key="4">
    <source>
        <dbReference type="ARBA" id="ARBA00022692"/>
    </source>
</evidence>
<feature type="transmembrane region" description="Helical" evidence="7">
    <location>
        <begin position="369"/>
        <end position="393"/>
    </location>
</feature>
<dbReference type="EMBL" id="LPLU01000046">
    <property type="protein sequence ID" value="KWK80082.1"/>
    <property type="molecule type" value="Genomic_DNA"/>
</dbReference>
<comment type="subcellular location">
    <subcellularLocation>
        <location evidence="1">Membrane</location>
        <topology evidence="1">Multi-pass membrane protein</topology>
    </subcellularLocation>
</comment>
<reference evidence="9 10" key="1">
    <citation type="submission" date="2015-11" db="EMBL/GenBank/DDBJ databases">
        <title>Expanding the genomic diversity of Burkholderia species for the development of highly accurate diagnostics.</title>
        <authorList>
            <person name="Sahl J."/>
            <person name="Keim P."/>
            <person name="Wagner D."/>
        </authorList>
    </citation>
    <scope>NUCLEOTIDE SEQUENCE [LARGE SCALE GENOMIC DNA]</scope>
    <source>
        <strain evidence="9 10">MSMB782WGS</strain>
    </source>
</reference>
<feature type="transmembrane region" description="Helical" evidence="7">
    <location>
        <begin position="312"/>
        <end position="337"/>
    </location>
</feature>
<dbReference type="PANTHER" id="PTHR23511:SF34">
    <property type="entry name" value="SYNAPTIC VESICLE GLYCOPROTEIN 2"/>
    <property type="match status" value="1"/>
</dbReference>
<name>A0A119UXA2_9BURK</name>
<evidence type="ECO:0000259" key="8">
    <source>
        <dbReference type="PROSITE" id="PS50850"/>
    </source>
</evidence>
<keyword evidence="4 7" id="KW-0812">Transmembrane</keyword>
<dbReference type="Proteomes" id="UP000065504">
    <property type="component" value="Unassembled WGS sequence"/>
</dbReference>
<evidence type="ECO:0000256" key="2">
    <source>
        <dbReference type="ARBA" id="ARBA00010992"/>
    </source>
</evidence>
<evidence type="ECO:0000256" key="6">
    <source>
        <dbReference type="ARBA" id="ARBA00023136"/>
    </source>
</evidence>
<dbReference type="PROSITE" id="PS50850">
    <property type="entry name" value="MFS"/>
    <property type="match status" value="1"/>
</dbReference>
<feature type="domain" description="Major facilitator superfamily (MFS) profile" evidence="8">
    <location>
        <begin position="40"/>
        <end position="459"/>
    </location>
</feature>
<evidence type="ECO:0000313" key="10">
    <source>
        <dbReference type="Proteomes" id="UP000065504"/>
    </source>
</evidence>
<evidence type="ECO:0000256" key="5">
    <source>
        <dbReference type="ARBA" id="ARBA00022989"/>
    </source>
</evidence>
<dbReference type="GO" id="GO:0016020">
    <property type="term" value="C:membrane"/>
    <property type="evidence" value="ECO:0007669"/>
    <property type="project" value="UniProtKB-SubCell"/>
</dbReference>
<protein>
    <submittedName>
        <fullName evidence="9">MFS transporter</fullName>
    </submittedName>
</protein>
<dbReference type="GO" id="GO:0022857">
    <property type="term" value="F:transmembrane transporter activity"/>
    <property type="evidence" value="ECO:0007669"/>
    <property type="project" value="InterPro"/>
</dbReference>
<feature type="transmembrane region" description="Helical" evidence="7">
    <location>
        <begin position="194"/>
        <end position="213"/>
    </location>
</feature>
<dbReference type="SUPFAM" id="SSF103473">
    <property type="entry name" value="MFS general substrate transporter"/>
    <property type="match status" value="1"/>
</dbReference>
<evidence type="ECO:0000256" key="7">
    <source>
        <dbReference type="SAM" id="Phobius"/>
    </source>
</evidence>
<dbReference type="InterPro" id="IPR005829">
    <property type="entry name" value="Sugar_transporter_CS"/>
</dbReference>
<proteinExistence type="inferred from homology"/>
<feature type="transmembrane region" description="Helical" evidence="7">
    <location>
        <begin position="405"/>
        <end position="424"/>
    </location>
</feature>
<comment type="similarity">
    <text evidence="2">Belongs to the major facilitator superfamily. Sugar transporter (TC 2.A.1.1) family.</text>
</comment>
<feature type="transmembrane region" description="Helical" evidence="7">
    <location>
        <begin position="280"/>
        <end position="300"/>
    </location>
</feature>
<dbReference type="PANTHER" id="PTHR23511">
    <property type="entry name" value="SYNAPTIC VESICLE GLYCOPROTEIN 2"/>
    <property type="match status" value="1"/>
</dbReference>
<keyword evidence="5 7" id="KW-1133">Transmembrane helix</keyword>
<dbReference type="CDD" id="cd17316">
    <property type="entry name" value="MFS_SV2_like"/>
    <property type="match status" value="1"/>
</dbReference>
<sequence length="468" mass="49681">MSTFDNVVAGRAAMDTAAATPGAIIARLERLPANAMQIRARVLIGAATFFDGFDVITIAATLPLLIHKWGLSPNQIGLLIASGAIGQLIGAFLFPALAEKHGRVKAIAWSSAVIGVTSIACGFAPTFEVFVLLRILQGLGLGGELPVAATYINEITRAHGRGRFVLLYEIVFPIGLLVSMALGAWLVPRFGWEIMYFVGGMPLALALVLTHLVPESPRWLASRGRLPEAGQALGVFEASVKGPLPPPPVMQAAAFDEMVRQHPKRRMSDLFSAAYRKRTLAVATLWATCGFIQYGLSTWLPTIYKNFYHAPLQLALNLAVIGSVMGVLGSLASALLVDRLGRKPVIVWSFVLCALSLALAGTYHAASVYVVATFCALSLGLMASGFITAYVYTPEQYPTSIRASGCGLGSAWLKIASFVAPMVVPHAIIGGDLSPAFYLLGVVPLIAAVTVHFVGIETKGKVLEALEA</sequence>
<gene>
    <name evidence="9" type="ORF">WM16_06585</name>
</gene>
<keyword evidence="3" id="KW-0813">Transport</keyword>
<accession>A0A119UXA2</accession>
<dbReference type="InterPro" id="IPR005828">
    <property type="entry name" value="MFS_sugar_transport-like"/>
</dbReference>
<dbReference type="AlphaFoldDB" id="A0A119UXA2"/>
<feature type="transmembrane region" description="Helical" evidence="7">
    <location>
        <begin position="436"/>
        <end position="456"/>
    </location>
</feature>
<organism evidence="9 10">
    <name type="scientific">Burkholderia ubonensis</name>
    <dbReference type="NCBI Taxonomy" id="101571"/>
    <lineage>
        <taxon>Bacteria</taxon>
        <taxon>Pseudomonadati</taxon>
        <taxon>Pseudomonadota</taxon>
        <taxon>Betaproteobacteria</taxon>
        <taxon>Burkholderiales</taxon>
        <taxon>Burkholderiaceae</taxon>
        <taxon>Burkholderia</taxon>
        <taxon>Burkholderia cepacia complex</taxon>
    </lineage>
</organism>
<dbReference type="Pfam" id="PF00083">
    <property type="entry name" value="Sugar_tr"/>
    <property type="match status" value="1"/>
</dbReference>
<feature type="transmembrane region" description="Helical" evidence="7">
    <location>
        <begin position="42"/>
        <end position="64"/>
    </location>
</feature>
<comment type="caution">
    <text evidence="9">The sequence shown here is derived from an EMBL/GenBank/DDBJ whole genome shotgun (WGS) entry which is preliminary data.</text>
</comment>
<dbReference type="InterPro" id="IPR036259">
    <property type="entry name" value="MFS_trans_sf"/>
</dbReference>
<feature type="transmembrane region" description="Helical" evidence="7">
    <location>
        <begin position="164"/>
        <end position="188"/>
    </location>
</feature>
<dbReference type="PROSITE" id="PS00216">
    <property type="entry name" value="SUGAR_TRANSPORT_1"/>
    <property type="match status" value="1"/>
</dbReference>